<feature type="region of interest" description="Disordered" evidence="2">
    <location>
        <begin position="1"/>
        <end position="20"/>
    </location>
</feature>
<name>A0A6G1HHS9_9PEZI</name>
<gene>
    <name evidence="3" type="ORF">EJ06DRAFT_560638</name>
</gene>
<evidence type="ECO:0000313" key="3">
    <source>
        <dbReference type="EMBL" id="KAF2395560.1"/>
    </source>
</evidence>
<dbReference type="Proteomes" id="UP000799640">
    <property type="component" value="Unassembled WGS sequence"/>
</dbReference>
<evidence type="ECO:0000313" key="4">
    <source>
        <dbReference type="Proteomes" id="UP000799640"/>
    </source>
</evidence>
<protein>
    <submittedName>
        <fullName evidence="3">Uncharacterized protein</fullName>
    </submittedName>
</protein>
<reference evidence="3" key="1">
    <citation type="journal article" date="2020" name="Stud. Mycol.">
        <title>101 Dothideomycetes genomes: a test case for predicting lifestyles and emergence of pathogens.</title>
        <authorList>
            <person name="Haridas S."/>
            <person name="Albert R."/>
            <person name="Binder M."/>
            <person name="Bloem J."/>
            <person name="Labutti K."/>
            <person name="Salamov A."/>
            <person name="Andreopoulos B."/>
            <person name="Baker S."/>
            <person name="Barry K."/>
            <person name="Bills G."/>
            <person name="Bluhm B."/>
            <person name="Cannon C."/>
            <person name="Castanera R."/>
            <person name="Culley D."/>
            <person name="Daum C."/>
            <person name="Ezra D."/>
            <person name="Gonzalez J."/>
            <person name="Henrissat B."/>
            <person name="Kuo A."/>
            <person name="Liang C."/>
            <person name="Lipzen A."/>
            <person name="Lutzoni F."/>
            <person name="Magnuson J."/>
            <person name="Mondo S."/>
            <person name="Nolan M."/>
            <person name="Ohm R."/>
            <person name="Pangilinan J."/>
            <person name="Park H.-J."/>
            <person name="Ramirez L."/>
            <person name="Alfaro M."/>
            <person name="Sun H."/>
            <person name="Tritt A."/>
            <person name="Yoshinaga Y."/>
            <person name="Zwiers L.-H."/>
            <person name="Turgeon B."/>
            <person name="Goodwin S."/>
            <person name="Spatafora J."/>
            <person name="Crous P."/>
            <person name="Grigoriev I."/>
        </authorList>
    </citation>
    <scope>NUCLEOTIDE SEQUENCE</scope>
    <source>
        <strain evidence="3">CBS 262.69</strain>
    </source>
</reference>
<accession>A0A6G1HHS9</accession>
<keyword evidence="1" id="KW-0175">Coiled coil</keyword>
<proteinExistence type="predicted"/>
<organism evidence="3 4">
    <name type="scientific">Trichodelitschia bisporula</name>
    <dbReference type="NCBI Taxonomy" id="703511"/>
    <lineage>
        <taxon>Eukaryota</taxon>
        <taxon>Fungi</taxon>
        <taxon>Dikarya</taxon>
        <taxon>Ascomycota</taxon>
        <taxon>Pezizomycotina</taxon>
        <taxon>Dothideomycetes</taxon>
        <taxon>Dothideomycetes incertae sedis</taxon>
        <taxon>Phaeotrichales</taxon>
        <taxon>Phaeotrichaceae</taxon>
        <taxon>Trichodelitschia</taxon>
    </lineage>
</organism>
<dbReference type="EMBL" id="ML996714">
    <property type="protein sequence ID" value="KAF2395560.1"/>
    <property type="molecule type" value="Genomic_DNA"/>
</dbReference>
<feature type="region of interest" description="Disordered" evidence="2">
    <location>
        <begin position="236"/>
        <end position="265"/>
    </location>
</feature>
<feature type="coiled-coil region" evidence="1">
    <location>
        <begin position="132"/>
        <end position="159"/>
    </location>
</feature>
<evidence type="ECO:0000256" key="2">
    <source>
        <dbReference type="SAM" id="MobiDB-lite"/>
    </source>
</evidence>
<keyword evidence="4" id="KW-1185">Reference proteome</keyword>
<evidence type="ECO:0000256" key="1">
    <source>
        <dbReference type="SAM" id="Coils"/>
    </source>
</evidence>
<dbReference type="AlphaFoldDB" id="A0A6G1HHS9"/>
<sequence length="265" mass="29880">MRRKHAATDSGEVPGSLAGSSESEKFHVFLLTLEAEIREVENKIRVAESDISPVDERLAVMLKNVPLPPKTGSGDHPVVPELVKELYRAEGQATMYRETLYTLKGDHASELSQREFRKDQSLAVDPPDHEFLATYLEELAKAYASLEAAQNRAEMLRKQCLEQKIPFRDDRQFHHQEYLIDFATSIEIDLLKQATARSKAMHSKKPFEETLSGYMNIDSRVSSWLASTLRDPGLTFDSFAPPPSERLVESPSLFEESRTPSATSL</sequence>